<dbReference type="EMBL" id="CABPRJ010000561">
    <property type="protein sequence ID" value="VVC31016.1"/>
    <property type="molecule type" value="Genomic_DNA"/>
</dbReference>
<dbReference type="Proteomes" id="UP000325440">
    <property type="component" value="Unassembled WGS sequence"/>
</dbReference>
<sequence length="111" mass="12947">MSNDHALRYMEYLYKNIEVSEEIINDGTKQIMPLTSILMSPRNYCIILSDQLMSNTLFDSSQWASRILACYDDMVEYGVDLYLLKERTTSILTAFQKLQKNEGNSKKNIYI</sequence>
<dbReference type="AlphaFoldDB" id="A0A5E4MHK4"/>
<evidence type="ECO:0000313" key="2">
    <source>
        <dbReference type="Proteomes" id="UP000325440"/>
    </source>
</evidence>
<reference evidence="1 2" key="1">
    <citation type="submission" date="2019-08" db="EMBL/GenBank/DDBJ databases">
        <authorList>
            <person name="Alioto T."/>
            <person name="Alioto T."/>
            <person name="Gomez Garrido J."/>
        </authorList>
    </citation>
    <scope>NUCLEOTIDE SEQUENCE [LARGE SCALE GENOMIC DNA]</scope>
</reference>
<proteinExistence type="predicted"/>
<evidence type="ECO:0000313" key="1">
    <source>
        <dbReference type="EMBL" id="VVC31016.1"/>
    </source>
</evidence>
<keyword evidence="2" id="KW-1185">Reference proteome</keyword>
<organism evidence="1 2">
    <name type="scientific">Cinara cedri</name>
    <dbReference type="NCBI Taxonomy" id="506608"/>
    <lineage>
        <taxon>Eukaryota</taxon>
        <taxon>Metazoa</taxon>
        <taxon>Ecdysozoa</taxon>
        <taxon>Arthropoda</taxon>
        <taxon>Hexapoda</taxon>
        <taxon>Insecta</taxon>
        <taxon>Pterygota</taxon>
        <taxon>Neoptera</taxon>
        <taxon>Paraneoptera</taxon>
        <taxon>Hemiptera</taxon>
        <taxon>Sternorrhyncha</taxon>
        <taxon>Aphidomorpha</taxon>
        <taxon>Aphidoidea</taxon>
        <taxon>Aphididae</taxon>
        <taxon>Lachninae</taxon>
        <taxon>Cinara</taxon>
    </lineage>
</organism>
<gene>
    <name evidence="1" type="ORF">CINCED_3A004467</name>
</gene>
<name>A0A5E4MHK4_9HEMI</name>
<protein>
    <submittedName>
        <fullName evidence="1">Uncharacterized protein</fullName>
    </submittedName>
</protein>
<accession>A0A5E4MHK4</accession>